<dbReference type="EMBL" id="JYOM01000011">
    <property type="protein sequence ID" value="KKD46391.1"/>
    <property type="molecule type" value="Genomic_DNA"/>
</dbReference>
<dbReference type="GO" id="GO:0004222">
    <property type="term" value="F:metalloendopeptidase activity"/>
    <property type="evidence" value="ECO:0007669"/>
    <property type="project" value="InterPro"/>
</dbReference>
<dbReference type="GO" id="GO:0008270">
    <property type="term" value="F:zinc ion binding"/>
    <property type="evidence" value="ECO:0007669"/>
    <property type="project" value="InterPro"/>
</dbReference>
<feature type="domain" description="Peptidase M10 metallopeptidase" evidence="6">
    <location>
        <begin position="99"/>
        <end position="161"/>
    </location>
</feature>
<proteinExistence type="predicted"/>
<organism evidence="8 10">
    <name type="scientific">Listeria seeligeri</name>
    <dbReference type="NCBI Taxonomy" id="1640"/>
    <lineage>
        <taxon>Bacteria</taxon>
        <taxon>Bacillati</taxon>
        <taxon>Bacillota</taxon>
        <taxon>Bacilli</taxon>
        <taxon>Bacillales</taxon>
        <taxon>Listeriaceae</taxon>
        <taxon>Listeria</taxon>
    </lineage>
</organism>
<dbReference type="Proteomes" id="UP000523362">
    <property type="component" value="Unassembled WGS sequence"/>
</dbReference>
<name>A0A7X1C514_LISSE</name>
<keyword evidence="3" id="KW-0378">Hydrolase</keyword>
<feature type="chain" id="PRO_5039365831" evidence="5">
    <location>
        <begin position="19"/>
        <end position="164"/>
    </location>
</feature>
<keyword evidence="8" id="KW-0482">Metalloprotease</keyword>
<dbReference type="InterPro" id="IPR024079">
    <property type="entry name" value="MetalloPept_cat_dom_sf"/>
</dbReference>
<evidence type="ECO:0000259" key="6">
    <source>
        <dbReference type="Pfam" id="PF00413"/>
    </source>
</evidence>
<feature type="signal peptide" evidence="5">
    <location>
        <begin position="1"/>
        <end position="18"/>
    </location>
</feature>
<evidence type="ECO:0000313" key="9">
    <source>
        <dbReference type="Proteomes" id="UP000033536"/>
    </source>
</evidence>
<dbReference type="AlphaFoldDB" id="A0A7X1C514"/>
<evidence type="ECO:0000256" key="4">
    <source>
        <dbReference type="ARBA" id="ARBA00022833"/>
    </source>
</evidence>
<keyword evidence="4" id="KW-0862">Zinc</keyword>
<sequence>MKKFYLLFLAFICLGVVAIPGVEVHAAAKINTWDLVDSGKHMDYNGNSKYMSYVKTGANTWNSYKKGVIRPYSKNVAQDVYCNDTSVNNNVNATTYSNGKITFNKKNMDKKNSAGKQNVATHELGHCLRLGHNASTDIMYSYSTSKTTLSTNDKKSYDAAYKKY</sequence>
<reference evidence="7 9" key="1">
    <citation type="submission" date="2015-02" db="EMBL/GenBank/DDBJ databases">
        <title>Sequencing of Listeria spp. dairy environmental strains.</title>
        <authorList>
            <person name="Muhterem-Uyar M."/>
            <person name="Wagner M."/>
            <person name="Schmitz-Esser S."/>
            <person name="Stessl B."/>
        </authorList>
    </citation>
    <scope>NUCLEOTIDE SEQUENCE [LARGE SCALE GENOMIC DNA]</scope>
    <source>
        <strain evidence="7 9">7KSM</strain>
    </source>
</reference>
<evidence type="ECO:0000313" key="8">
    <source>
        <dbReference type="EMBL" id="MBC1484652.1"/>
    </source>
</evidence>
<evidence type="ECO:0000256" key="2">
    <source>
        <dbReference type="ARBA" id="ARBA00022723"/>
    </source>
</evidence>
<dbReference type="Pfam" id="PF00413">
    <property type="entry name" value="Peptidase_M10"/>
    <property type="match status" value="1"/>
</dbReference>
<keyword evidence="9" id="KW-1185">Reference proteome</keyword>
<dbReference type="GO" id="GO:0006508">
    <property type="term" value="P:proteolysis"/>
    <property type="evidence" value="ECO:0007669"/>
    <property type="project" value="UniProtKB-KW"/>
</dbReference>
<dbReference type="InterPro" id="IPR001818">
    <property type="entry name" value="Pept_M10_metallopeptidase"/>
</dbReference>
<evidence type="ECO:0000313" key="7">
    <source>
        <dbReference type="EMBL" id="KKD46391.1"/>
    </source>
</evidence>
<comment type="caution">
    <text evidence="8">The sequence shown here is derived from an EMBL/GenBank/DDBJ whole genome shotgun (WGS) entry which is preliminary data.</text>
</comment>
<dbReference type="Proteomes" id="UP000033536">
    <property type="component" value="Unassembled WGS sequence"/>
</dbReference>
<dbReference type="Gene3D" id="3.40.390.10">
    <property type="entry name" value="Collagenase (Catalytic Domain)"/>
    <property type="match status" value="1"/>
</dbReference>
<evidence type="ECO:0000313" key="10">
    <source>
        <dbReference type="Proteomes" id="UP000523362"/>
    </source>
</evidence>
<dbReference type="GO" id="GO:0031012">
    <property type="term" value="C:extracellular matrix"/>
    <property type="evidence" value="ECO:0007669"/>
    <property type="project" value="InterPro"/>
</dbReference>
<dbReference type="EMBL" id="JAARRG010000001">
    <property type="protein sequence ID" value="MBC1484652.1"/>
    <property type="molecule type" value="Genomic_DNA"/>
</dbReference>
<gene>
    <name evidence="8" type="ORF">HB897_00230</name>
    <name evidence="7" type="ORF">UQ68_06115</name>
</gene>
<accession>A0A7X1C514</accession>
<evidence type="ECO:0000256" key="3">
    <source>
        <dbReference type="ARBA" id="ARBA00022801"/>
    </source>
</evidence>
<reference evidence="8 10" key="2">
    <citation type="submission" date="2020-03" db="EMBL/GenBank/DDBJ databases">
        <title>Soil Listeria distribution.</title>
        <authorList>
            <person name="Liao J."/>
            <person name="Wiedmann M."/>
        </authorList>
    </citation>
    <scope>NUCLEOTIDE SEQUENCE [LARGE SCALE GENOMIC DNA]</scope>
    <source>
        <strain evidence="8 10">FSL L7-1560</strain>
    </source>
</reference>
<evidence type="ECO:0000256" key="1">
    <source>
        <dbReference type="ARBA" id="ARBA00022670"/>
    </source>
</evidence>
<evidence type="ECO:0000256" key="5">
    <source>
        <dbReference type="SAM" id="SignalP"/>
    </source>
</evidence>
<keyword evidence="1 8" id="KW-0645">Protease</keyword>
<keyword evidence="5" id="KW-0732">Signal</keyword>
<protein>
    <submittedName>
        <fullName evidence="7">Cell surface protein</fullName>
    </submittedName>
    <submittedName>
        <fullName evidence="8">Matrixin family metalloprotease</fullName>
    </submittedName>
</protein>
<dbReference type="SUPFAM" id="SSF55486">
    <property type="entry name" value="Metalloproteases ('zincins'), catalytic domain"/>
    <property type="match status" value="1"/>
</dbReference>
<keyword evidence="2" id="KW-0479">Metal-binding</keyword>
<dbReference type="RefSeq" id="WP_003748106.1">
    <property type="nucleotide sequence ID" value="NZ_CP034772.1"/>
</dbReference>